<evidence type="ECO:0000256" key="4">
    <source>
        <dbReference type="PIRSR" id="PIRSR602081-1"/>
    </source>
</evidence>
<comment type="cofactor">
    <cofactor evidence="4">
        <name>FAD</name>
        <dbReference type="ChEBI" id="CHEBI:57692"/>
    </cofactor>
    <text evidence="4">Binds 1 FAD per subunit.</text>
</comment>
<dbReference type="GO" id="GO:0071949">
    <property type="term" value="F:FAD binding"/>
    <property type="evidence" value="ECO:0007669"/>
    <property type="project" value="TreeGrafter"/>
</dbReference>
<evidence type="ECO:0000259" key="5">
    <source>
        <dbReference type="PROSITE" id="PS51645"/>
    </source>
</evidence>
<gene>
    <name evidence="6" type="primary">phrB3</name>
    <name evidence="6" type="ORF">GCM10011516_30420</name>
</gene>
<feature type="domain" description="Photolyase/cryptochrome alpha/beta" evidence="5">
    <location>
        <begin position="4"/>
        <end position="138"/>
    </location>
</feature>
<dbReference type="GO" id="GO:0003677">
    <property type="term" value="F:DNA binding"/>
    <property type="evidence" value="ECO:0007669"/>
    <property type="project" value="TreeGrafter"/>
</dbReference>
<dbReference type="PANTHER" id="PTHR11455">
    <property type="entry name" value="CRYPTOCHROME"/>
    <property type="match status" value="1"/>
</dbReference>
<dbReference type="InterPro" id="IPR006050">
    <property type="entry name" value="DNA_photolyase_N"/>
</dbReference>
<organism evidence="6 7">
    <name type="scientific">Sphingobacterium cellulitidis</name>
    <dbReference type="NCBI Taxonomy" id="1768011"/>
    <lineage>
        <taxon>Bacteria</taxon>
        <taxon>Pseudomonadati</taxon>
        <taxon>Bacteroidota</taxon>
        <taxon>Sphingobacteriia</taxon>
        <taxon>Sphingobacteriales</taxon>
        <taxon>Sphingobacteriaceae</taxon>
        <taxon>Sphingobacterium</taxon>
    </lineage>
</organism>
<accession>A0A8H9G2A3</accession>
<keyword evidence="3 4" id="KW-0274">FAD</keyword>
<sequence>MSKKVVLVWFRNDLRLHDNEVLTEAIAKSDLIIPVYCFDPRYFHKNKFQFNNTGIKRAQFLLESVLDLKEKLLSMGSDLMTFVGKPEDILPILCAKYEVSEVYHHREVASRETQISELVEAALWDNKINLRHFIGHTLFHKEDLPFPIKDIPDKFNIFRKKIERESSVRAPLVAPDKILSPQHLESTSLPSLLDLGYSDEEINQLGSQNFQGGEQNGIDKLQNLLDPSYDNFQNFSLVSPYIAIGSLSPIYVYHEMQNSSLSQNKKRFDRLMTMLLWRDYFRFMLKKYPNVFFKLNGIESEAKNSESINEELVMSWKTANTGESGIDEIIQNLLDTGNITYAERRLISKYFTQELGSNWLAGASFFEEHLLDYAPATTYGFWSHMAAVGTSPKENSCADWQDLAKRLYVSK</sequence>
<evidence type="ECO:0000256" key="2">
    <source>
        <dbReference type="ARBA" id="ARBA00022630"/>
    </source>
</evidence>
<protein>
    <submittedName>
        <fullName evidence="6">Deoxyribodipyrimidine photo-lyase</fullName>
    </submittedName>
</protein>
<comment type="caution">
    <text evidence="6">The sequence shown here is derived from an EMBL/GenBank/DDBJ whole genome shotgun (WGS) entry which is preliminary data.</text>
</comment>
<dbReference type="Pfam" id="PF00875">
    <property type="entry name" value="DNA_photolyase"/>
    <property type="match status" value="1"/>
</dbReference>
<dbReference type="Gene3D" id="3.40.50.620">
    <property type="entry name" value="HUPs"/>
    <property type="match status" value="1"/>
</dbReference>
<evidence type="ECO:0000256" key="1">
    <source>
        <dbReference type="ARBA" id="ARBA00001932"/>
    </source>
</evidence>
<dbReference type="InterPro" id="IPR005101">
    <property type="entry name" value="Cryptochr/Photolyase_FAD-bd"/>
</dbReference>
<keyword evidence="7" id="KW-1185">Reference proteome</keyword>
<name>A0A8H9G2A3_9SPHI</name>
<dbReference type="InterPro" id="IPR036134">
    <property type="entry name" value="Crypto/Photolyase_FAD-like_sf"/>
</dbReference>
<proteinExistence type="predicted"/>
<dbReference type="Gene3D" id="1.10.579.10">
    <property type="entry name" value="DNA Cyclobutane Dipyrimidine Photolyase, subunit A, domain 3"/>
    <property type="match status" value="1"/>
</dbReference>
<evidence type="ECO:0000313" key="6">
    <source>
        <dbReference type="EMBL" id="GGE30533.1"/>
    </source>
</evidence>
<evidence type="ECO:0000313" key="7">
    <source>
        <dbReference type="Proteomes" id="UP000614460"/>
    </source>
</evidence>
<dbReference type="InterPro" id="IPR014729">
    <property type="entry name" value="Rossmann-like_a/b/a_fold"/>
</dbReference>
<dbReference type="Proteomes" id="UP000614460">
    <property type="component" value="Unassembled WGS sequence"/>
</dbReference>
<feature type="binding site" evidence="4">
    <location>
        <position position="229"/>
    </location>
    <ligand>
        <name>FAD</name>
        <dbReference type="ChEBI" id="CHEBI:57692"/>
    </ligand>
</feature>
<dbReference type="SUPFAM" id="SSF52425">
    <property type="entry name" value="Cryptochrome/photolyase, N-terminal domain"/>
    <property type="match status" value="1"/>
</dbReference>
<dbReference type="PROSITE" id="PS51645">
    <property type="entry name" value="PHR_CRY_ALPHA_BETA"/>
    <property type="match status" value="1"/>
</dbReference>
<dbReference type="InterPro" id="IPR036155">
    <property type="entry name" value="Crypto/Photolyase_N_sf"/>
</dbReference>
<dbReference type="EMBL" id="BMKM01000010">
    <property type="protein sequence ID" value="GGE30533.1"/>
    <property type="molecule type" value="Genomic_DNA"/>
</dbReference>
<dbReference type="AlphaFoldDB" id="A0A8H9G2A3"/>
<dbReference type="Pfam" id="PF03441">
    <property type="entry name" value="FAD_binding_7"/>
    <property type="match status" value="1"/>
</dbReference>
<reference evidence="6" key="2">
    <citation type="submission" date="2020-09" db="EMBL/GenBank/DDBJ databases">
        <authorList>
            <person name="Sun Q."/>
            <person name="Zhou Y."/>
        </authorList>
    </citation>
    <scope>NUCLEOTIDE SEQUENCE</scope>
    <source>
        <strain evidence="6">CGMCC 1.15966</strain>
    </source>
</reference>
<dbReference type="RefSeq" id="WP_182499538.1">
    <property type="nucleotide sequence ID" value="NZ_BMKM01000010.1"/>
</dbReference>
<comment type="cofactor">
    <cofactor evidence="1">
        <name>(6R)-5,10-methylene-5,6,7,8-tetrahydrofolate</name>
        <dbReference type="ChEBI" id="CHEBI:15636"/>
    </cofactor>
</comment>
<reference evidence="6" key="1">
    <citation type="journal article" date="2014" name="Int. J. Syst. Evol. Microbiol.">
        <title>Complete genome sequence of Corynebacterium casei LMG S-19264T (=DSM 44701T), isolated from a smear-ripened cheese.</title>
        <authorList>
            <consortium name="US DOE Joint Genome Institute (JGI-PGF)"/>
            <person name="Walter F."/>
            <person name="Albersmeier A."/>
            <person name="Kalinowski J."/>
            <person name="Ruckert C."/>
        </authorList>
    </citation>
    <scope>NUCLEOTIDE SEQUENCE</scope>
    <source>
        <strain evidence="6">CGMCC 1.15966</strain>
    </source>
</reference>
<keyword evidence="2 4" id="KW-0285">Flavoprotein</keyword>
<dbReference type="GO" id="GO:0003904">
    <property type="term" value="F:deoxyribodipyrimidine photo-lyase activity"/>
    <property type="evidence" value="ECO:0007669"/>
    <property type="project" value="TreeGrafter"/>
</dbReference>
<evidence type="ECO:0000256" key="3">
    <source>
        <dbReference type="ARBA" id="ARBA00022827"/>
    </source>
</evidence>
<dbReference type="Gene3D" id="1.25.40.80">
    <property type="match status" value="1"/>
</dbReference>
<dbReference type="InterPro" id="IPR002081">
    <property type="entry name" value="Cryptochrome/DNA_photolyase_1"/>
</dbReference>
<dbReference type="SUPFAM" id="SSF48173">
    <property type="entry name" value="Cryptochrome/photolyase FAD-binding domain"/>
    <property type="match status" value="1"/>
</dbReference>